<dbReference type="InterPro" id="IPR016151">
    <property type="entry name" value="DNA_mismatch_repair_MutS_N"/>
</dbReference>
<sequence length="866" mass="97837">MPETTPMMQQYYKIKEKHHDAILLFRVGDFYETFGEDAKIAARELNIALTATGRGKGAAKRIPMAGVPFHAVTPYIRQLITKGYKVAICEQVWDKARKDVEAREVVRLITPGTVIEDSFLEERISNYLMCVNMLDGKAGIAIVDVSTGEFLLTELEDDESHSSLLNEIDREKPAEIILPDSLELEHDLERDMGTCTISRYDDYYFDYKTAYTTLINHFGVISLDGFGCAELKAGITAAGAVISYLRDTQKRMLPHIKPPKTFFVSDYMILDSVTVRNLEIFNNIRDGTQRGTLVGVLDKTRTGMGSRRLKKNLQFPLLDTGEIKRREEVVSEFYVDILLRESLKDVFSEVYDVERIISRIAFGNANGKDLVLLKRSLLQISDLQTLLNKCRAEKTKTILKSLRSKDFSAIVNLIERGIIEEPPATIKEGGLLKEGFNAELDDLRKIKHEGRKWLAEFEEHEKARTGIKSLKVGYNRVFGYYIEVRKSWAGKVPETYIRKQTLTEAERYVTEELKDYEAKALSAEERIKELEYELFEQIRKEVGKRAKEIQEAANSVAELDMLLAFAEVAAENGYCCPVVDASDEIVIREGRHPVVEKEVKEGFVPNDVHLDEHNRLMVITGPNMSGKSTFMRQTALIVLMSQLGAFVPAQEAKVGVVDRIFTRVGAYDDLSMGQSSFMVEMSETANILNNATDRSLVILDEIGRGTSTLDGVSIAWSVGEYVNTKLKAKTMFATHFYELTELADALDSTNCFNVSIKEAGDEIFFVRKVVEGRGSKSYGIQVAKLAGLPEEVIESAKGVLKRMESEVVKGGEGRERKEEEEKKVEMKKEYVVQTHPVVDELKSINLEKISPIEALNKLYEMKKRIL</sequence>
<dbReference type="InterPro" id="IPR007861">
    <property type="entry name" value="DNA_mismatch_repair_MutS_clamp"/>
</dbReference>
<dbReference type="PANTHER" id="PTHR11361:SF34">
    <property type="entry name" value="DNA MISMATCH REPAIR PROTEIN MSH1, MITOCHONDRIAL"/>
    <property type="match status" value="1"/>
</dbReference>
<organism evidence="12">
    <name type="scientific">Candidatus Methanophagaceae archaeon ANME-1 ERB6</name>
    <dbReference type="NCBI Taxonomy" id="2759912"/>
    <lineage>
        <taxon>Archaea</taxon>
        <taxon>Methanobacteriati</taxon>
        <taxon>Methanobacteriota</taxon>
        <taxon>Stenosarchaea group</taxon>
        <taxon>Methanomicrobia</taxon>
        <taxon>Candidatus Methanophagales</taxon>
        <taxon>Candidatus Methanophagaceae</taxon>
    </lineage>
</organism>
<dbReference type="SUPFAM" id="SSF55271">
    <property type="entry name" value="DNA repair protein MutS, domain I"/>
    <property type="match status" value="1"/>
</dbReference>
<dbReference type="Pfam" id="PF01624">
    <property type="entry name" value="MutS_I"/>
    <property type="match status" value="1"/>
</dbReference>
<reference evidence="12" key="1">
    <citation type="submission" date="2020-06" db="EMBL/GenBank/DDBJ databases">
        <title>Unique genomic features of the anaerobic methanotrophic archaea.</title>
        <authorList>
            <person name="Chadwick G.L."/>
            <person name="Skennerton C.T."/>
            <person name="Laso-Perez R."/>
            <person name="Leu A.O."/>
            <person name="Speth D.R."/>
            <person name="Yu H."/>
            <person name="Morgan-Lang C."/>
            <person name="Hatzenpichler R."/>
            <person name="Goudeau D."/>
            <person name="Malmstrom R."/>
            <person name="Brazelton W.J."/>
            <person name="Woyke T."/>
            <person name="Hallam S.J."/>
            <person name="Tyson G.W."/>
            <person name="Wegener G."/>
            <person name="Boetius A."/>
            <person name="Orphan V."/>
        </authorList>
    </citation>
    <scope>NUCLEOTIDE SEQUENCE</scope>
</reference>
<dbReference type="PANTHER" id="PTHR11361">
    <property type="entry name" value="DNA MISMATCH REPAIR PROTEIN MUTS FAMILY MEMBER"/>
    <property type="match status" value="1"/>
</dbReference>
<dbReference type="SMART" id="SM00534">
    <property type="entry name" value="MUTSac"/>
    <property type="match status" value="1"/>
</dbReference>
<dbReference type="InterPro" id="IPR036678">
    <property type="entry name" value="MutS_con_dom_sf"/>
</dbReference>
<keyword evidence="3 8" id="KW-0227">DNA damage</keyword>
<feature type="binding site" evidence="8">
    <location>
        <begin position="621"/>
        <end position="628"/>
    </location>
    <ligand>
        <name>ATP</name>
        <dbReference type="ChEBI" id="CHEBI:30616"/>
    </ligand>
</feature>
<dbReference type="PROSITE" id="PS00486">
    <property type="entry name" value="DNA_MISMATCH_REPAIR_2"/>
    <property type="match status" value="1"/>
</dbReference>
<dbReference type="FunFam" id="3.40.1170.10:FF:000001">
    <property type="entry name" value="DNA mismatch repair protein MutS"/>
    <property type="match status" value="1"/>
</dbReference>
<keyword evidence="5 8" id="KW-0238">DNA-binding</keyword>
<dbReference type="SMART" id="SM00533">
    <property type="entry name" value="MUTSd"/>
    <property type="match status" value="1"/>
</dbReference>
<keyword evidence="6 8" id="KW-0234">DNA repair</keyword>
<dbReference type="InterPro" id="IPR005748">
    <property type="entry name" value="DNA_mismatch_repair_MutS"/>
</dbReference>
<gene>
    <name evidence="8 12" type="primary">mutS</name>
    <name evidence="12" type="ORF">MBLPMMNE_00026</name>
</gene>
<dbReference type="Pfam" id="PF05192">
    <property type="entry name" value="MutS_III"/>
    <property type="match status" value="1"/>
</dbReference>
<keyword evidence="2 8" id="KW-0547">Nucleotide-binding</keyword>
<dbReference type="Pfam" id="PF00488">
    <property type="entry name" value="MutS_V"/>
    <property type="match status" value="1"/>
</dbReference>
<dbReference type="Gene3D" id="1.10.1420.10">
    <property type="match status" value="2"/>
</dbReference>
<dbReference type="NCBIfam" id="TIGR01070">
    <property type="entry name" value="mutS1"/>
    <property type="match status" value="1"/>
</dbReference>
<evidence type="ECO:0000256" key="9">
    <source>
        <dbReference type="NCBIfam" id="TIGR01070"/>
    </source>
</evidence>
<evidence type="ECO:0000259" key="11">
    <source>
        <dbReference type="PROSITE" id="PS00486"/>
    </source>
</evidence>
<dbReference type="Pfam" id="PF05188">
    <property type="entry name" value="MutS_II"/>
    <property type="match status" value="1"/>
</dbReference>
<evidence type="ECO:0000256" key="4">
    <source>
        <dbReference type="ARBA" id="ARBA00022840"/>
    </source>
</evidence>
<comment type="similarity">
    <text evidence="1 8 10">Belongs to the DNA mismatch repair MutS family.</text>
</comment>
<dbReference type="InterPro" id="IPR036187">
    <property type="entry name" value="DNA_mismatch_repair_MutS_sf"/>
</dbReference>
<dbReference type="SUPFAM" id="SSF52540">
    <property type="entry name" value="P-loop containing nucleoside triphosphate hydrolases"/>
    <property type="match status" value="1"/>
</dbReference>
<dbReference type="InterPro" id="IPR007695">
    <property type="entry name" value="DNA_mismatch_repair_MutS-lik_N"/>
</dbReference>
<dbReference type="NCBIfam" id="NF003810">
    <property type="entry name" value="PRK05399.1"/>
    <property type="match status" value="1"/>
</dbReference>
<dbReference type="PIRSF" id="PIRSF037677">
    <property type="entry name" value="DNA_mis_repair_Msh6"/>
    <property type="match status" value="1"/>
</dbReference>
<dbReference type="EMBL" id="MT631515">
    <property type="protein sequence ID" value="QNO52619.1"/>
    <property type="molecule type" value="Genomic_DNA"/>
</dbReference>
<dbReference type="InterPro" id="IPR007696">
    <property type="entry name" value="DNA_mismatch_repair_MutS_core"/>
</dbReference>
<evidence type="ECO:0000256" key="7">
    <source>
        <dbReference type="ARBA" id="ARBA00024647"/>
    </source>
</evidence>
<dbReference type="GO" id="GO:0005829">
    <property type="term" value="C:cytosol"/>
    <property type="evidence" value="ECO:0007669"/>
    <property type="project" value="TreeGrafter"/>
</dbReference>
<evidence type="ECO:0000313" key="12">
    <source>
        <dbReference type="EMBL" id="QNO52619.1"/>
    </source>
</evidence>
<dbReference type="AlphaFoldDB" id="A0A7G9YX85"/>
<dbReference type="Gene3D" id="3.30.420.110">
    <property type="entry name" value="MutS, connector domain"/>
    <property type="match status" value="1"/>
</dbReference>
<dbReference type="SUPFAM" id="SSF53150">
    <property type="entry name" value="DNA repair protein MutS, domain II"/>
    <property type="match status" value="1"/>
</dbReference>
<evidence type="ECO:0000256" key="2">
    <source>
        <dbReference type="ARBA" id="ARBA00022741"/>
    </source>
</evidence>
<keyword evidence="4 8" id="KW-0067">ATP-binding</keyword>
<evidence type="ECO:0000256" key="10">
    <source>
        <dbReference type="RuleBase" id="RU003756"/>
    </source>
</evidence>
<dbReference type="CDD" id="cd03284">
    <property type="entry name" value="ABC_MutS1"/>
    <property type="match status" value="1"/>
</dbReference>
<dbReference type="Gene3D" id="3.40.50.300">
    <property type="entry name" value="P-loop containing nucleotide triphosphate hydrolases"/>
    <property type="match status" value="1"/>
</dbReference>
<proteinExistence type="inferred from homology"/>
<protein>
    <recommendedName>
        <fullName evidence="8 9">DNA mismatch repair protein MutS</fullName>
    </recommendedName>
</protein>
<dbReference type="GO" id="GO:0005524">
    <property type="term" value="F:ATP binding"/>
    <property type="evidence" value="ECO:0007669"/>
    <property type="project" value="UniProtKB-UniRule"/>
</dbReference>
<dbReference type="GO" id="GO:0030983">
    <property type="term" value="F:mismatched DNA binding"/>
    <property type="evidence" value="ECO:0007669"/>
    <property type="project" value="InterPro"/>
</dbReference>
<dbReference type="GO" id="GO:0003684">
    <property type="term" value="F:damaged DNA binding"/>
    <property type="evidence" value="ECO:0007669"/>
    <property type="project" value="UniProtKB-UniRule"/>
</dbReference>
<evidence type="ECO:0000256" key="3">
    <source>
        <dbReference type="ARBA" id="ARBA00022763"/>
    </source>
</evidence>
<dbReference type="Gene3D" id="3.40.1170.10">
    <property type="entry name" value="DNA repair protein MutS, domain I"/>
    <property type="match status" value="1"/>
</dbReference>
<dbReference type="InterPro" id="IPR007860">
    <property type="entry name" value="DNA_mmatch_repair_MutS_con_dom"/>
</dbReference>
<dbReference type="HAMAP" id="MF_00096">
    <property type="entry name" value="MutS"/>
    <property type="match status" value="1"/>
</dbReference>
<dbReference type="FunFam" id="1.10.1420.10:FF:000001">
    <property type="entry name" value="DNA mismatch repair protein MutS"/>
    <property type="match status" value="1"/>
</dbReference>
<comment type="function">
    <text evidence="7 8">This protein is involved in the repair of mismatches in DNA. It is possible that it carries out the mismatch recognition step. This protein has a weak ATPase activity.</text>
</comment>
<name>A0A7G9YX85_9EURY</name>
<dbReference type="Pfam" id="PF05190">
    <property type="entry name" value="MutS_IV"/>
    <property type="match status" value="1"/>
</dbReference>
<dbReference type="InterPro" id="IPR045076">
    <property type="entry name" value="MutS"/>
</dbReference>
<dbReference type="GO" id="GO:0140664">
    <property type="term" value="F:ATP-dependent DNA damage sensor activity"/>
    <property type="evidence" value="ECO:0007669"/>
    <property type="project" value="InterPro"/>
</dbReference>
<evidence type="ECO:0000256" key="8">
    <source>
        <dbReference type="HAMAP-Rule" id="MF_00096"/>
    </source>
</evidence>
<dbReference type="FunFam" id="3.40.50.300:FF:000870">
    <property type="entry name" value="MutS protein homolog 4"/>
    <property type="match status" value="1"/>
</dbReference>
<evidence type="ECO:0000256" key="6">
    <source>
        <dbReference type="ARBA" id="ARBA00023204"/>
    </source>
</evidence>
<dbReference type="InterPro" id="IPR017261">
    <property type="entry name" value="DNA_mismatch_repair_MutS/MSH"/>
</dbReference>
<dbReference type="SUPFAM" id="SSF48334">
    <property type="entry name" value="DNA repair protein MutS, domain III"/>
    <property type="match status" value="1"/>
</dbReference>
<dbReference type="GO" id="GO:0006298">
    <property type="term" value="P:mismatch repair"/>
    <property type="evidence" value="ECO:0007669"/>
    <property type="project" value="UniProtKB-UniRule"/>
</dbReference>
<accession>A0A7G9YX85</accession>
<dbReference type="InterPro" id="IPR000432">
    <property type="entry name" value="DNA_mismatch_repair_MutS_C"/>
</dbReference>
<feature type="domain" description="DNA mismatch repair proteins mutS family" evidence="11">
    <location>
        <begin position="695"/>
        <end position="711"/>
    </location>
</feature>
<dbReference type="Gene3D" id="6.10.140.430">
    <property type="match status" value="1"/>
</dbReference>
<dbReference type="InterPro" id="IPR027417">
    <property type="entry name" value="P-loop_NTPase"/>
</dbReference>
<evidence type="ECO:0000256" key="1">
    <source>
        <dbReference type="ARBA" id="ARBA00006271"/>
    </source>
</evidence>
<evidence type="ECO:0000256" key="5">
    <source>
        <dbReference type="ARBA" id="ARBA00023125"/>
    </source>
</evidence>